<name>A0ABR8PEZ6_9BACL</name>
<sequence length="78" mass="8706">MEENSLLKTESERFPSVVAEEVRSLTTKVRTLEEEISELKKDIHAIDFLQKKPIISGDTIAVGGFWIVAALAVIGIFF</sequence>
<evidence type="ECO:0000313" key="2">
    <source>
        <dbReference type="EMBL" id="MBD7906750.1"/>
    </source>
</evidence>
<keyword evidence="1" id="KW-0812">Transmembrane</keyword>
<evidence type="ECO:0000313" key="3">
    <source>
        <dbReference type="Proteomes" id="UP000659496"/>
    </source>
</evidence>
<dbReference type="RefSeq" id="WP_191687920.1">
    <property type="nucleotide sequence ID" value="NZ_JACSQY010000001.1"/>
</dbReference>
<dbReference type="EMBL" id="JACSQY010000001">
    <property type="protein sequence ID" value="MBD7906750.1"/>
    <property type="molecule type" value="Genomic_DNA"/>
</dbReference>
<comment type="caution">
    <text evidence="2">The sequence shown here is derived from an EMBL/GenBank/DDBJ whole genome shotgun (WGS) entry which is preliminary data.</text>
</comment>
<keyword evidence="1" id="KW-1133">Transmembrane helix</keyword>
<dbReference type="Proteomes" id="UP000659496">
    <property type="component" value="Unassembled WGS sequence"/>
</dbReference>
<gene>
    <name evidence="2" type="ORF">H9659_00215</name>
</gene>
<reference evidence="2 3" key="1">
    <citation type="submission" date="2020-08" db="EMBL/GenBank/DDBJ databases">
        <title>A Genomic Blueprint of the Chicken Gut Microbiome.</title>
        <authorList>
            <person name="Gilroy R."/>
            <person name="Ravi A."/>
            <person name="Getino M."/>
            <person name="Pursley I."/>
            <person name="Horton D.L."/>
            <person name="Alikhan N.-F."/>
            <person name="Baker D."/>
            <person name="Gharbi K."/>
            <person name="Hall N."/>
            <person name="Watson M."/>
            <person name="Adriaenssens E.M."/>
            <person name="Foster-Nyarko E."/>
            <person name="Jarju S."/>
            <person name="Secka A."/>
            <person name="Antonio M."/>
            <person name="Oren A."/>
            <person name="Chaudhuri R."/>
            <person name="La Ragione R.M."/>
            <person name="Hildebrand F."/>
            <person name="Pallen M.J."/>
        </authorList>
    </citation>
    <scope>NUCLEOTIDE SEQUENCE [LARGE SCALE GENOMIC DNA]</scope>
    <source>
        <strain evidence="2 3">Sa3CUA8</strain>
    </source>
</reference>
<accession>A0ABR8PEZ6</accession>
<keyword evidence="3" id="KW-1185">Reference proteome</keyword>
<feature type="transmembrane region" description="Helical" evidence="1">
    <location>
        <begin position="59"/>
        <end position="77"/>
    </location>
</feature>
<organism evidence="2 3">
    <name type="scientific">Sporosarcina gallistercoris</name>
    <dbReference type="NCBI Taxonomy" id="2762245"/>
    <lineage>
        <taxon>Bacteria</taxon>
        <taxon>Bacillati</taxon>
        <taxon>Bacillota</taxon>
        <taxon>Bacilli</taxon>
        <taxon>Bacillales</taxon>
        <taxon>Caryophanaceae</taxon>
        <taxon>Sporosarcina</taxon>
    </lineage>
</organism>
<keyword evidence="1" id="KW-0472">Membrane</keyword>
<evidence type="ECO:0000256" key="1">
    <source>
        <dbReference type="SAM" id="Phobius"/>
    </source>
</evidence>
<proteinExistence type="predicted"/>
<protein>
    <submittedName>
        <fullName evidence="2">Uncharacterized protein</fullName>
    </submittedName>
</protein>